<gene>
    <name evidence="2" type="ORF">CDCA_CDCA09G2837</name>
</gene>
<dbReference type="AlphaFoldDB" id="A0AAV9IX15"/>
<organism evidence="2 3">
    <name type="scientific">Cyanidium caldarium</name>
    <name type="common">Red alga</name>
    <dbReference type="NCBI Taxonomy" id="2771"/>
    <lineage>
        <taxon>Eukaryota</taxon>
        <taxon>Rhodophyta</taxon>
        <taxon>Bangiophyceae</taxon>
        <taxon>Cyanidiales</taxon>
        <taxon>Cyanidiaceae</taxon>
        <taxon>Cyanidium</taxon>
    </lineage>
</organism>
<evidence type="ECO:0000313" key="2">
    <source>
        <dbReference type="EMBL" id="KAK4536812.1"/>
    </source>
</evidence>
<evidence type="ECO:0000256" key="1">
    <source>
        <dbReference type="SAM" id="MobiDB-lite"/>
    </source>
</evidence>
<feature type="compositionally biased region" description="Acidic residues" evidence="1">
    <location>
        <begin position="127"/>
        <end position="138"/>
    </location>
</feature>
<comment type="caution">
    <text evidence="2">The sequence shown here is derived from an EMBL/GenBank/DDBJ whole genome shotgun (WGS) entry which is preliminary data.</text>
</comment>
<protein>
    <submittedName>
        <fullName evidence="2">Uncharacterized protein</fullName>
    </submittedName>
</protein>
<proteinExistence type="predicted"/>
<evidence type="ECO:0000313" key="3">
    <source>
        <dbReference type="Proteomes" id="UP001301350"/>
    </source>
</evidence>
<feature type="region of interest" description="Disordered" evidence="1">
    <location>
        <begin position="123"/>
        <end position="233"/>
    </location>
</feature>
<dbReference type="EMBL" id="JANCYW010000009">
    <property type="protein sequence ID" value="KAK4536812.1"/>
    <property type="molecule type" value="Genomic_DNA"/>
</dbReference>
<dbReference type="Proteomes" id="UP001301350">
    <property type="component" value="Unassembled WGS sequence"/>
</dbReference>
<name>A0AAV9IX15_CYACA</name>
<feature type="compositionally biased region" description="Basic and acidic residues" evidence="1">
    <location>
        <begin position="208"/>
        <end position="233"/>
    </location>
</feature>
<accession>A0AAV9IX15</accession>
<sequence>MTGFILSTSVWRRPRRCGSIDSPGGCPARRGNIASPSRLAFPLPSTLTRARRAIRRRYRLVAMDPSLVGQVGVYAKHDAWVHLQYVVIIGVLGVIGMQVNRVPFPVGQRWQLSARDREGRLPYFADDVSEAATEEEEREEARASEPVATLPPRIWRDEDEWRVPAAPVRRPSSPTTSLEGGPADPPAEMRDLDTDTETPWIISSPTHPNEDADDKARLWSRHPTDRELPPPSR</sequence>
<reference evidence="2 3" key="1">
    <citation type="submission" date="2022-07" db="EMBL/GenBank/DDBJ databases">
        <title>Genome-wide signatures of adaptation to extreme environments.</title>
        <authorList>
            <person name="Cho C.H."/>
            <person name="Yoon H.S."/>
        </authorList>
    </citation>
    <scope>NUCLEOTIDE SEQUENCE [LARGE SCALE GENOMIC DNA]</scope>
    <source>
        <strain evidence="2 3">DBV 063 E5</strain>
    </source>
</reference>
<keyword evidence="3" id="KW-1185">Reference proteome</keyword>